<keyword evidence="1" id="KW-0812">Transmembrane</keyword>
<dbReference type="InterPro" id="IPR045339">
    <property type="entry name" value="DUF6534"/>
</dbReference>
<feature type="transmembrane region" description="Helical" evidence="1">
    <location>
        <begin position="26"/>
        <end position="46"/>
    </location>
</feature>
<gene>
    <name evidence="3" type="ORF">BDV98DRAFT_226699</name>
</gene>
<name>A0A5C3R430_9AGAR</name>
<keyword evidence="1" id="KW-0472">Membrane</keyword>
<dbReference type="PANTHER" id="PTHR40465:SF1">
    <property type="entry name" value="DUF6534 DOMAIN-CONTAINING PROTEIN"/>
    <property type="match status" value="1"/>
</dbReference>
<feature type="domain" description="DUF6534" evidence="2">
    <location>
        <begin position="74"/>
        <end position="160"/>
    </location>
</feature>
<organism evidence="3 4">
    <name type="scientific">Pterulicium gracile</name>
    <dbReference type="NCBI Taxonomy" id="1884261"/>
    <lineage>
        <taxon>Eukaryota</taxon>
        <taxon>Fungi</taxon>
        <taxon>Dikarya</taxon>
        <taxon>Basidiomycota</taxon>
        <taxon>Agaricomycotina</taxon>
        <taxon>Agaricomycetes</taxon>
        <taxon>Agaricomycetidae</taxon>
        <taxon>Agaricales</taxon>
        <taxon>Pleurotineae</taxon>
        <taxon>Pterulaceae</taxon>
        <taxon>Pterulicium</taxon>
    </lineage>
</organism>
<dbReference type="AlphaFoldDB" id="A0A5C3R430"/>
<dbReference type="EMBL" id="ML178816">
    <property type="protein sequence ID" value="TFL05614.1"/>
    <property type="molecule type" value="Genomic_DNA"/>
</dbReference>
<proteinExistence type="predicted"/>
<dbReference type="Proteomes" id="UP000305067">
    <property type="component" value="Unassembled WGS sequence"/>
</dbReference>
<protein>
    <recommendedName>
        <fullName evidence="2">DUF6534 domain-containing protein</fullName>
    </recommendedName>
</protein>
<reference evidence="3 4" key="1">
    <citation type="journal article" date="2019" name="Nat. Ecol. Evol.">
        <title>Megaphylogeny resolves global patterns of mushroom evolution.</title>
        <authorList>
            <person name="Varga T."/>
            <person name="Krizsan K."/>
            <person name="Foldi C."/>
            <person name="Dima B."/>
            <person name="Sanchez-Garcia M."/>
            <person name="Sanchez-Ramirez S."/>
            <person name="Szollosi G.J."/>
            <person name="Szarkandi J.G."/>
            <person name="Papp V."/>
            <person name="Albert L."/>
            <person name="Andreopoulos W."/>
            <person name="Angelini C."/>
            <person name="Antonin V."/>
            <person name="Barry K.W."/>
            <person name="Bougher N.L."/>
            <person name="Buchanan P."/>
            <person name="Buyck B."/>
            <person name="Bense V."/>
            <person name="Catcheside P."/>
            <person name="Chovatia M."/>
            <person name="Cooper J."/>
            <person name="Damon W."/>
            <person name="Desjardin D."/>
            <person name="Finy P."/>
            <person name="Geml J."/>
            <person name="Haridas S."/>
            <person name="Hughes K."/>
            <person name="Justo A."/>
            <person name="Karasinski D."/>
            <person name="Kautmanova I."/>
            <person name="Kiss B."/>
            <person name="Kocsube S."/>
            <person name="Kotiranta H."/>
            <person name="LaButti K.M."/>
            <person name="Lechner B.E."/>
            <person name="Liimatainen K."/>
            <person name="Lipzen A."/>
            <person name="Lukacs Z."/>
            <person name="Mihaltcheva S."/>
            <person name="Morgado L.N."/>
            <person name="Niskanen T."/>
            <person name="Noordeloos M.E."/>
            <person name="Ohm R.A."/>
            <person name="Ortiz-Santana B."/>
            <person name="Ovrebo C."/>
            <person name="Racz N."/>
            <person name="Riley R."/>
            <person name="Savchenko A."/>
            <person name="Shiryaev A."/>
            <person name="Soop K."/>
            <person name="Spirin V."/>
            <person name="Szebenyi C."/>
            <person name="Tomsovsky M."/>
            <person name="Tulloss R.E."/>
            <person name="Uehling J."/>
            <person name="Grigoriev I.V."/>
            <person name="Vagvolgyi C."/>
            <person name="Papp T."/>
            <person name="Martin F.M."/>
            <person name="Miettinen O."/>
            <person name="Hibbett D.S."/>
            <person name="Nagy L.G."/>
        </authorList>
    </citation>
    <scope>NUCLEOTIDE SEQUENCE [LARGE SCALE GENOMIC DNA]</scope>
    <source>
        <strain evidence="3 4">CBS 309.79</strain>
    </source>
</reference>
<evidence type="ECO:0000313" key="3">
    <source>
        <dbReference type="EMBL" id="TFL05614.1"/>
    </source>
</evidence>
<evidence type="ECO:0000259" key="2">
    <source>
        <dbReference type="Pfam" id="PF20152"/>
    </source>
</evidence>
<feature type="transmembrane region" description="Helical" evidence="1">
    <location>
        <begin position="66"/>
        <end position="88"/>
    </location>
</feature>
<sequence length="217" mass="23991">MDGMTALIVQSFFCWRIYVVSGHASWSTFLFLLTVVQAVAGVVTGVKCAMINDLSRVVEENFVSSAIWLSACSAADTLIAISTTYMLLRRSEFSLREVDFVIRRIVRLTVETNALTAKSWSSDVESAADGHFPEEKLLHIPYIFGKLYSNSLLVMFNNRMALNPSWEEDIDTAQTNLPGLRSASGGDRQFAILLQKATLTQADDVSIGGDSRVMHIV</sequence>
<dbReference type="PANTHER" id="PTHR40465">
    <property type="entry name" value="CHROMOSOME 1, WHOLE GENOME SHOTGUN SEQUENCE"/>
    <property type="match status" value="1"/>
</dbReference>
<accession>A0A5C3R430</accession>
<dbReference type="Pfam" id="PF20152">
    <property type="entry name" value="DUF6534"/>
    <property type="match status" value="1"/>
</dbReference>
<keyword evidence="4" id="KW-1185">Reference proteome</keyword>
<dbReference type="OrthoDB" id="3010870at2759"/>
<evidence type="ECO:0000313" key="4">
    <source>
        <dbReference type="Proteomes" id="UP000305067"/>
    </source>
</evidence>
<dbReference type="STRING" id="1884261.A0A5C3R430"/>
<evidence type="ECO:0000256" key="1">
    <source>
        <dbReference type="SAM" id="Phobius"/>
    </source>
</evidence>
<keyword evidence="1" id="KW-1133">Transmembrane helix</keyword>